<comment type="caution">
    <text evidence="6">The sequence shown here is derived from an EMBL/GenBank/DDBJ whole genome shotgun (WGS) entry which is preliminary data.</text>
</comment>
<accession>A0AAN7BU29</accession>
<organism evidence="6 7">
    <name type="scientific">Podospora fimiseda</name>
    <dbReference type="NCBI Taxonomy" id="252190"/>
    <lineage>
        <taxon>Eukaryota</taxon>
        <taxon>Fungi</taxon>
        <taxon>Dikarya</taxon>
        <taxon>Ascomycota</taxon>
        <taxon>Pezizomycotina</taxon>
        <taxon>Sordariomycetes</taxon>
        <taxon>Sordariomycetidae</taxon>
        <taxon>Sordariales</taxon>
        <taxon>Podosporaceae</taxon>
        <taxon>Podospora</taxon>
    </lineage>
</organism>
<evidence type="ECO:0000256" key="1">
    <source>
        <dbReference type="ARBA" id="ARBA00004141"/>
    </source>
</evidence>
<evidence type="ECO:0000256" key="2">
    <source>
        <dbReference type="ARBA" id="ARBA00022692"/>
    </source>
</evidence>
<evidence type="ECO:0000313" key="6">
    <source>
        <dbReference type="EMBL" id="KAK4229402.1"/>
    </source>
</evidence>
<gene>
    <name evidence="6" type="ORF">QBC38DRAFT_453229</name>
</gene>
<comment type="subcellular location">
    <subcellularLocation>
        <location evidence="1">Membrane</location>
        <topology evidence="1">Multi-pass membrane protein</topology>
    </subcellularLocation>
</comment>
<protein>
    <submittedName>
        <fullName evidence="6">Uncharacterized protein</fullName>
    </submittedName>
</protein>
<dbReference type="AlphaFoldDB" id="A0AAN7BU29"/>
<reference evidence="6" key="1">
    <citation type="journal article" date="2023" name="Mol. Phylogenet. Evol.">
        <title>Genome-scale phylogeny and comparative genomics of the fungal order Sordariales.</title>
        <authorList>
            <person name="Hensen N."/>
            <person name="Bonometti L."/>
            <person name="Westerberg I."/>
            <person name="Brannstrom I.O."/>
            <person name="Guillou S."/>
            <person name="Cros-Aarteil S."/>
            <person name="Calhoun S."/>
            <person name="Haridas S."/>
            <person name="Kuo A."/>
            <person name="Mondo S."/>
            <person name="Pangilinan J."/>
            <person name="Riley R."/>
            <person name="LaButti K."/>
            <person name="Andreopoulos B."/>
            <person name="Lipzen A."/>
            <person name="Chen C."/>
            <person name="Yan M."/>
            <person name="Daum C."/>
            <person name="Ng V."/>
            <person name="Clum A."/>
            <person name="Steindorff A."/>
            <person name="Ohm R.A."/>
            <person name="Martin F."/>
            <person name="Silar P."/>
            <person name="Natvig D.O."/>
            <person name="Lalanne C."/>
            <person name="Gautier V."/>
            <person name="Ament-Velasquez S.L."/>
            <person name="Kruys A."/>
            <person name="Hutchinson M.I."/>
            <person name="Powell A.J."/>
            <person name="Barry K."/>
            <person name="Miller A.N."/>
            <person name="Grigoriev I.V."/>
            <person name="Debuchy R."/>
            <person name="Gladieux P."/>
            <person name="Hiltunen Thoren M."/>
            <person name="Johannesson H."/>
        </authorList>
    </citation>
    <scope>NUCLEOTIDE SEQUENCE</scope>
    <source>
        <strain evidence="6">CBS 990.96</strain>
    </source>
</reference>
<keyword evidence="3 5" id="KW-1133">Transmembrane helix</keyword>
<proteinExistence type="predicted"/>
<feature type="transmembrane region" description="Helical" evidence="5">
    <location>
        <begin position="12"/>
        <end position="31"/>
    </location>
</feature>
<feature type="transmembrane region" description="Helical" evidence="5">
    <location>
        <begin position="70"/>
        <end position="88"/>
    </location>
</feature>
<evidence type="ECO:0000256" key="3">
    <source>
        <dbReference type="ARBA" id="ARBA00022989"/>
    </source>
</evidence>
<dbReference type="InterPro" id="IPR007568">
    <property type="entry name" value="RTA1"/>
</dbReference>
<name>A0AAN7BU29_9PEZI</name>
<dbReference type="EMBL" id="MU865308">
    <property type="protein sequence ID" value="KAK4229402.1"/>
    <property type="molecule type" value="Genomic_DNA"/>
</dbReference>
<evidence type="ECO:0000256" key="4">
    <source>
        <dbReference type="ARBA" id="ARBA00023136"/>
    </source>
</evidence>
<sequence length="253" mass="28897">MDMFSRIPPAGNAVFLAVFAALIPINIFNGIRYKTSVYDLLLTVALLLEVLGHIGRLFLNTDSPNRSYFILYMIGTHWGPILIGSAIYNILPHVTVIYGQQFQLISNGLYFNIIFATLDIFALIFQTTNQALKILLSGFAIQALTLLTFLATYRYFHFKLSHRQYILDARFSNIYLSRRFKHYLIAAQTSIILLLLRIISISALLSQKFSLPNFITPVLDDLHLFSYPDSFDIGSRSRIWNFLDSNIVFGVPR</sequence>
<evidence type="ECO:0000313" key="7">
    <source>
        <dbReference type="Proteomes" id="UP001301958"/>
    </source>
</evidence>
<feature type="transmembrane region" description="Helical" evidence="5">
    <location>
        <begin position="183"/>
        <end position="205"/>
    </location>
</feature>
<feature type="transmembrane region" description="Helical" evidence="5">
    <location>
        <begin position="134"/>
        <end position="156"/>
    </location>
</feature>
<feature type="transmembrane region" description="Helical" evidence="5">
    <location>
        <begin position="38"/>
        <end position="58"/>
    </location>
</feature>
<dbReference type="PANTHER" id="PTHR31465:SF9">
    <property type="entry name" value="SPHINGOID LONG-CHAIN BASE TRANSPORTER RSB1"/>
    <property type="match status" value="1"/>
</dbReference>
<dbReference type="Pfam" id="PF04479">
    <property type="entry name" value="RTA1"/>
    <property type="match status" value="1"/>
</dbReference>
<dbReference type="PANTHER" id="PTHR31465">
    <property type="entry name" value="PROTEIN RTA1-RELATED"/>
    <property type="match status" value="1"/>
</dbReference>
<dbReference type="GO" id="GO:0000324">
    <property type="term" value="C:fungal-type vacuole"/>
    <property type="evidence" value="ECO:0007669"/>
    <property type="project" value="TreeGrafter"/>
</dbReference>
<dbReference type="GO" id="GO:0005886">
    <property type="term" value="C:plasma membrane"/>
    <property type="evidence" value="ECO:0007669"/>
    <property type="project" value="TreeGrafter"/>
</dbReference>
<keyword evidence="4 5" id="KW-0472">Membrane</keyword>
<evidence type="ECO:0000256" key="5">
    <source>
        <dbReference type="SAM" id="Phobius"/>
    </source>
</evidence>
<keyword evidence="7" id="KW-1185">Reference proteome</keyword>
<feature type="transmembrane region" description="Helical" evidence="5">
    <location>
        <begin position="109"/>
        <end position="128"/>
    </location>
</feature>
<reference evidence="6" key="2">
    <citation type="submission" date="2023-05" db="EMBL/GenBank/DDBJ databases">
        <authorList>
            <consortium name="Lawrence Berkeley National Laboratory"/>
            <person name="Steindorff A."/>
            <person name="Hensen N."/>
            <person name="Bonometti L."/>
            <person name="Westerberg I."/>
            <person name="Brannstrom I.O."/>
            <person name="Guillou S."/>
            <person name="Cros-Aarteil S."/>
            <person name="Calhoun S."/>
            <person name="Haridas S."/>
            <person name="Kuo A."/>
            <person name="Mondo S."/>
            <person name="Pangilinan J."/>
            <person name="Riley R."/>
            <person name="Labutti K."/>
            <person name="Andreopoulos B."/>
            <person name="Lipzen A."/>
            <person name="Chen C."/>
            <person name="Yanf M."/>
            <person name="Daum C."/>
            <person name="Ng V."/>
            <person name="Clum A."/>
            <person name="Ohm R."/>
            <person name="Martin F."/>
            <person name="Silar P."/>
            <person name="Natvig D."/>
            <person name="Lalanne C."/>
            <person name="Gautier V."/>
            <person name="Ament-Velasquez S.L."/>
            <person name="Kruys A."/>
            <person name="Hutchinson M.I."/>
            <person name="Powell A.J."/>
            <person name="Barry K."/>
            <person name="Miller A.N."/>
            <person name="Grigoriev I.V."/>
            <person name="Debuchy R."/>
            <person name="Gladieux P."/>
            <person name="Thoren M.H."/>
            <person name="Johannesson H."/>
        </authorList>
    </citation>
    <scope>NUCLEOTIDE SEQUENCE</scope>
    <source>
        <strain evidence="6">CBS 990.96</strain>
    </source>
</reference>
<dbReference type="Proteomes" id="UP001301958">
    <property type="component" value="Unassembled WGS sequence"/>
</dbReference>
<keyword evidence="2 5" id="KW-0812">Transmembrane</keyword>